<sequence>MNQNQSKKTHKEYLGLSNQGATCYMNSLLQSLFMTYDFRQKLFEWKYDPNKHNNKEDCIPFQLQVLFGKLQYFQQNRKYLDTKPLINSFGWQGNEMFQQHDVQEFSKVLFDAIEQSSSNKESQFIRDLYEGITENFIQCKICNYESIKMDKYQDLQLIINNQFEQVINDSVEKCLKYYVKNVYLEKDNQYFCEKCQQKVDAIKGVRFKQLPQVLILQLNRFDIDFTTFQRKKICNRVYFPFVLDMNEFLKKYEDINIEENPPFVNEEENISKIKINNNNNNKGILKNKNAMYQQDPYNNNTHIDQYSDDTLVEIQPLFENTIQKQVTHQQNFFPKKQIKLKEYTHPALISRADEAYELENFDNSVKIQQICKYINIFIYIYITKSQKHTETIPEEQEEEKYNECFQQIYKENSEQIDKNKQEIQKYIKNGPYVYELYAVNVHSGGAFGGHYFSYIKSFENDFWYNFNDSFVNIISPQQIKNVFGQLNCSDLNQNSSAYMLMYKIVEKQTNIELPKIPVEVEEIIQEQEKQEKQEIIKCKKQFEEKSKNMHLIVYCENNVFTFSFDKFLCNLQDVKVQIYERFQIQSAFEDFRLRIYSTFDKRLKETFSEEQNNMFLYQIQSLVDYQDLIVEFRDKGQEFEDYDSTKIYIFLYVWKSGIKNLQDMKSVKLYVKFDLQINILINQAKNKLNINNEIMLIFYFYLRLSISYYKIQYRLIKRNLGHFVNDQCIILNEFPDKKLNELRIQNNQSLYLEYKSDNYNFYKWQEEFIKDSCRCIIKFNDPSKNKSREAPEYEYEIQIDNRSTIKEAKVLISQQVKKKLIHFFQKKKQLRIHIDSFVIKKSNVFGSEFKDLSQIINTQGIQNRGTFYLQYGQPSSENTFSIRYFIGALSEEDQPGLQFDCELMFVMQTDSQLSVIDLKNILIKEMKEQKNIQIENYKYIRLREKNSNVLGNILKNFSMLSEYKFYDKKSLCICILDKEEEIEKNEMLIYVKEWNTQIYGLGKVQEFFVKNNSLCYEIISQIGSVFNHISLENIQITKINSISKFNIDQLILEKEWKDINDQFNINQGPWYTQFDGSLFVQCIFFFLLLLFYQLLFFYAFLLTFFLQDQEQIIGLKQQQYLL</sequence>
<keyword evidence="1" id="KW-1133">Transmembrane helix</keyword>
<dbReference type="EMBL" id="GL984241">
    <property type="protein sequence ID" value="EGR28455.1"/>
    <property type="molecule type" value="Genomic_DNA"/>
</dbReference>
<evidence type="ECO:0000313" key="3">
    <source>
        <dbReference type="EMBL" id="EGR28455.1"/>
    </source>
</evidence>
<gene>
    <name evidence="3" type="ORF">IMG5_174940</name>
</gene>
<accession>G0R248</accession>
<dbReference type="eggNOG" id="KOG4598">
    <property type="taxonomic scope" value="Eukaryota"/>
</dbReference>
<dbReference type="GO" id="GO:0004843">
    <property type="term" value="F:cysteine-type deubiquitinase activity"/>
    <property type="evidence" value="ECO:0007669"/>
    <property type="project" value="InterPro"/>
</dbReference>
<dbReference type="Gene3D" id="3.90.70.10">
    <property type="entry name" value="Cysteine proteinases"/>
    <property type="match status" value="1"/>
</dbReference>
<dbReference type="GO" id="GO:0008854">
    <property type="term" value="F:exodeoxyribonuclease V activity"/>
    <property type="evidence" value="ECO:0007669"/>
    <property type="project" value="UniProtKB-EC"/>
</dbReference>
<dbReference type="SUPFAM" id="SSF54001">
    <property type="entry name" value="Cysteine proteinases"/>
    <property type="match status" value="1"/>
</dbReference>
<protein>
    <submittedName>
        <fullName evidence="3">Ubiquitin carboxyl-terminal hydrolase family protein, putative</fullName>
        <ecNumber evidence="3">3.1.11.5</ecNumber>
        <ecNumber evidence="3">3.1.2.15</ecNumber>
    </submittedName>
</protein>
<dbReference type="Pfam" id="PF00443">
    <property type="entry name" value="UCH"/>
    <property type="match status" value="1"/>
</dbReference>
<dbReference type="OrthoDB" id="289038at2759"/>
<dbReference type="EC" id="3.1.11.5" evidence="3"/>
<dbReference type="PROSITE" id="PS00973">
    <property type="entry name" value="USP_2"/>
    <property type="match status" value="1"/>
</dbReference>
<organism evidence="3 4">
    <name type="scientific">Ichthyophthirius multifiliis</name>
    <name type="common">White spot disease agent</name>
    <name type="synonym">Ich</name>
    <dbReference type="NCBI Taxonomy" id="5932"/>
    <lineage>
        <taxon>Eukaryota</taxon>
        <taxon>Sar</taxon>
        <taxon>Alveolata</taxon>
        <taxon>Ciliophora</taxon>
        <taxon>Intramacronucleata</taxon>
        <taxon>Oligohymenophorea</taxon>
        <taxon>Hymenostomatida</taxon>
        <taxon>Ophryoglenina</taxon>
        <taxon>Ichthyophthirius</taxon>
    </lineage>
</organism>
<dbReference type="GO" id="GO:0016579">
    <property type="term" value="P:protein deubiquitination"/>
    <property type="evidence" value="ECO:0007669"/>
    <property type="project" value="InterPro"/>
</dbReference>
<proteinExistence type="predicted"/>
<evidence type="ECO:0000259" key="2">
    <source>
        <dbReference type="PROSITE" id="PS50235"/>
    </source>
</evidence>
<dbReference type="AlphaFoldDB" id="G0R248"/>
<dbReference type="InterPro" id="IPR018200">
    <property type="entry name" value="USP_CS"/>
</dbReference>
<dbReference type="GO" id="GO:0005634">
    <property type="term" value="C:nucleus"/>
    <property type="evidence" value="ECO:0007669"/>
    <property type="project" value="TreeGrafter"/>
</dbReference>
<dbReference type="PANTHER" id="PTHR24006:SF702">
    <property type="entry name" value="UBIQUITIN CARBOXYL-TERMINAL HYDROLASE 47"/>
    <property type="match status" value="1"/>
</dbReference>
<dbReference type="InParanoid" id="G0R248"/>
<dbReference type="GeneID" id="14904536"/>
<feature type="domain" description="USP" evidence="2">
    <location>
        <begin position="14"/>
        <end position="505"/>
    </location>
</feature>
<keyword evidence="1" id="KW-0472">Membrane</keyword>
<keyword evidence="4" id="KW-1185">Reference proteome</keyword>
<keyword evidence="3" id="KW-0378">Hydrolase</keyword>
<dbReference type="PROSITE" id="PS00972">
    <property type="entry name" value="USP_1"/>
    <property type="match status" value="1"/>
</dbReference>
<dbReference type="Proteomes" id="UP000008983">
    <property type="component" value="Unassembled WGS sequence"/>
</dbReference>
<keyword evidence="1" id="KW-0812">Transmembrane</keyword>
<dbReference type="InterPro" id="IPR028889">
    <property type="entry name" value="USP"/>
</dbReference>
<dbReference type="OMA" id="ENETLQC"/>
<dbReference type="PROSITE" id="PS50235">
    <property type="entry name" value="USP_3"/>
    <property type="match status" value="1"/>
</dbReference>
<name>G0R248_ICHMU</name>
<dbReference type="RefSeq" id="XP_004029691.1">
    <property type="nucleotide sequence ID" value="XM_004029643.1"/>
</dbReference>
<evidence type="ECO:0000313" key="4">
    <source>
        <dbReference type="Proteomes" id="UP000008983"/>
    </source>
</evidence>
<dbReference type="GO" id="GO:0005829">
    <property type="term" value="C:cytosol"/>
    <property type="evidence" value="ECO:0007669"/>
    <property type="project" value="TreeGrafter"/>
</dbReference>
<reference evidence="3 4" key="1">
    <citation type="submission" date="2011-07" db="EMBL/GenBank/DDBJ databases">
        <authorList>
            <person name="Coyne R."/>
            <person name="Brami D."/>
            <person name="Johnson J."/>
            <person name="Hostetler J."/>
            <person name="Hannick L."/>
            <person name="Clark T."/>
            <person name="Cassidy-Hanley D."/>
            <person name="Inman J."/>
        </authorList>
    </citation>
    <scope>NUCLEOTIDE SEQUENCE [LARGE SCALE GENOMIC DNA]</scope>
    <source>
        <strain evidence="3 4">G5</strain>
    </source>
</reference>
<dbReference type="PANTHER" id="PTHR24006">
    <property type="entry name" value="UBIQUITIN CARBOXYL-TERMINAL HYDROLASE"/>
    <property type="match status" value="1"/>
</dbReference>
<dbReference type="InterPro" id="IPR038765">
    <property type="entry name" value="Papain-like_cys_pep_sf"/>
</dbReference>
<feature type="transmembrane region" description="Helical" evidence="1">
    <location>
        <begin position="1083"/>
        <end position="1106"/>
    </location>
</feature>
<dbReference type="EC" id="3.1.2.15" evidence="3"/>
<dbReference type="InterPro" id="IPR001394">
    <property type="entry name" value="Peptidase_C19_UCH"/>
</dbReference>
<evidence type="ECO:0000256" key="1">
    <source>
        <dbReference type="SAM" id="Phobius"/>
    </source>
</evidence>
<dbReference type="InterPro" id="IPR050164">
    <property type="entry name" value="Peptidase_C19"/>
</dbReference>